<dbReference type="Proteomes" id="UP001310890">
    <property type="component" value="Unassembled WGS sequence"/>
</dbReference>
<accession>A0AAN7TGL4</accession>
<protein>
    <submittedName>
        <fullName evidence="1">Uncharacterized protein</fullName>
    </submittedName>
</protein>
<evidence type="ECO:0000313" key="2">
    <source>
        <dbReference type="Proteomes" id="UP001310890"/>
    </source>
</evidence>
<organism evidence="1 2">
    <name type="scientific">Meristemomyces frigidus</name>
    <dbReference type="NCBI Taxonomy" id="1508187"/>
    <lineage>
        <taxon>Eukaryota</taxon>
        <taxon>Fungi</taxon>
        <taxon>Dikarya</taxon>
        <taxon>Ascomycota</taxon>
        <taxon>Pezizomycotina</taxon>
        <taxon>Dothideomycetes</taxon>
        <taxon>Dothideomycetidae</taxon>
        <taxon>Mycosphaerellales</taxon>
        <taxon>Teratosphaeriaceae</taxon>
        <taxon>Meristemomyces</taxon>
    </lineage>
</organism>
<sequence length="139" mass="15526">MSQSASSLTTAVSPSIYYELSSKARQAIDFAIPSQHPVNEARSIVKDAFDLTVDRVIDNGEIKTSDHVLRKLRRLWKPSIPEPSPEAIMLSHITGILIEADADVYAVCQFSRDDFVRVSYELSFPVGGEEGLDRHSYWA</sequence>
<comment type="caution">
    <text evidence="1">The sequence shown here is derived from an EMBL/GenBank/DDBJ whole genome shotgun (WGS) entry which is preliminary data.</text>
</comment>
<evidence type="ECO:0000313" key="1">
    <source>
        <dbReference type="EMBL" id="KAK5114141.1"/>
    </source>
</evidence>
<dbReference type="EMBL" id="JAVRRL010000019">
    <property type="protein sequence ID" value="KAK5114141.1"/>
    <property type="molecule type" value="Genomic_DNA"/>
</dbReference>
<dbReference type="AlphaFoldDB" id="A0AAN7TGL4"/>
<gene>
    <name evidence="1" type="ORF">LTR62_002711</name>
</gene>
<name>A0AAN7TGL4_9PEZI</name>
<reference evidence="1" key="1">
    <citation type="submission" date="2023-08" db="EMBL/GenBank/DDBJ databases">
        <title>Black Yeasts Isolated from many extreme environments.</title>
        <authorList>
            <person name="Coleine C."/>
            <person name="Stajich J.E."/>
            <person name="Selbmann L."/>
        </authorList>
    </citation>
    <scope>NUCLEOTIDE SEQUENCE</scope>
    <source>
        <strain evidence="1">CCFEE 5401</strain>
    </source>
</reference>
<proteinExistence type="predicted"/>